<dbReference type="InterPro" id="IPR050640">
    <property type="entry name" value="Bact_2-comp_sensor_kinase"/>
</dbReference>
<dbReference type="Proteomes" id="UP000479293">
    <property type="component" value="Unassembled WGS sequence"/>
</dbReference>
<dbReference type="PANTHER" id="PTHR34220">
    <property type="entry name" value="SENSOR HISTIDINE KINASE YPDA"/>
    <property type="match status" value="1"/>
</dbReference>
<name>A0A7C9FRX8_9BACT</name>
<accession>A0A7C9FRX8</accession>
<keyword evidence="3" id="KW-0808">Transferase</keyword>
<keyword evidence="1" id="KW-1133">Transmembrane helix</keyword>
<evidence type="ECO:0000313" key="4">
    <source>
        <dbReference type="Proteomes" id="UP000479293"/>
    </source>
</evidence>
<sequence length="333" mass="37438">MPVIYPIGGYIFMGERFFTDAPTFAIGMATGIVLHWMSVFSYTWVVKRVIRQFPGEHQATQRLLVMFLGVSLLMIATAYFDLWVFSVIPGTGVSFSPQILQALLLFGIVFSIVLCIILGLFHSYGQWQERQTENEQLKRQALQQQYDALKSQINPHFLFNSLSSISGLIGDHPDLAERFVDDLAKVYRYMLQTGARTLVPLSEELTFLDTYAGLLRVRYGSCLRIELPEVRENLTGQVPPLSLQVLVDNALKYNKMSVESPLMIRLELVGDAAVRVTNVLQRKVRVVDTTQPGLTSLTAQYEQFNHAPIRVEEVDGTFSVTLPLLQSASPSIA</sequence>
<organism evidence="3 4">
    <name type="scientific">Salmonirosea aquatica</name>
    <dbReference type="NCBI Taxonomy" id="2654236"/>
    <lineage>
        <taxon>Bacteria</taxon>
        <taxon>Pseudomonadati</taxon>
        <taxon>Bacteroidota</taxon>
        <taxon>Cytophagia</taxon>
        <taxon>Cytophagales</taxon>
        <taxon>Spirosomataceae</taxon>
        <taxon>Salmonirosea</taxon>
    </lineage>
</organism>
<dbReference type="Pfam" id="PF06580">
    <property type="entry name" value="His_kinase"/>
    <property type="match status" value="1"/>
</dbReference>
<keyword evidence="3" id="KW-0418">Kinase</keyword>
<dbReference type="EMBL" id="WHLY01000002">
    <property type="protein sequence ID" value="MPR36829.1"/>
    <property type="molecule type" value="Genomic_DNA"/>
</dbReference>
<reference evidence="3 4" key="1">
    <citation type="submission" date="2019-10" db="EMBL/GenBank/DDBJ databases">
        <title>Draft Genome Sequence of Cytophagaceae sp. SJW1-29.</title>
        <authorList>
            <person name="Choi A."/>
        </authorList>
    </citation>
    <scope>NUCLEOTIDE SEQUENCE [LARGE SCALE GENOMIC DNA]</scope>
    <source>
        <strain evidence="3 4">SJW1-29</strain>
    </source>
</reference>
<feature type="domain" description="Signal transduction histidine kinase internal region" evidence="2">
    <location>
        <begin position="145"/>
        <end position="221"/>
    </location>
</feature>
<proteinExistence type="predicted"/>
<dbReference type="AlphaFoldDB" id="A0A7C9FRX8"/>
<gene>
    <name evidence="3" type="ORF">GBK04_26735</name>
</gene>
<feature type="transmembrane region" description="Helical" evidence="1">
    <location>
        <begin position="100"/>
        <end position="121"/>
    </location>
</feature>
<keyword evidence="4" id="KW-1185">Reference proteome</keyword>
<keyword evidence="1" id="KW-0812">Transmembrane</keyword>
<comment type="caution">
    <text evidence="3">The sequence shown here is derived from an EMBL/GenBank/DDBJ whole genome shotgun (WGS) entry which is preliminary data.</text>
</comment>
<keyword evidence="1" id="KW-0472">Membrane</keyword>
<dbReference type="InterPro" id="IPR010559">
    <property type="entry name" value="Sig_transdc_His_kin_internal"/>
</dbReference>
<protein>
    <submittedName>
        <fullName evidence="3">Histidine kinase</fullName>
    </submittedName>
</protein>
<evidence type="ECO:0000259" key="2">
    <source>
        <dbReference type="Pfam" id="PF06580"/>
    </source>
</evidence>
<dbReference type="GO" id="GO:0000155">
    <property type="term" value="F:phosphorelay sensor kinase activity"/>
    <property type="evidence" value="ECO:0007669"/>
    <property type="project" value="InterPro"/>
</dbReference>
<feature type="transmembrane region" description="Helical" evidence="1">
    <location>
        <begin position="23"/>
        <end position="42"/>
    </location>
</feature>
<evidence type="ECO:0000256" key="1">
    <source>
        <dbReference type="SAM" id="Phobius"/>
    </source>
</evidence>
<feature type="transmembrane region" description="Helical" evidence="1">
    <location>
        <begin position="63"/>
        <end position="88"/>
    </location>
</feature>
<dbReference type="GO" id="GO:0016020">
    <property type="term" value="C:membrane"/>
    <property type="evidence" value="ECO:0007669"/>
    <property type="project" value="InterPro"/>
</dbReference>
<evidence type="ECO:0000313" key="3">
    <source>
        <dbReference type="EMBL" id="MPR36829.1"/>
    </source>
</evidence>
<dbReference type="PANTHER" id="PTHR34220:SF7">
    <property type="entry name" value="SENSOR HISTIDINE KINASE YPDA"/>
    <property type="match status" value="1"/>
</dbReference>